<comment type="similarity">
    <text evidence="2 7">Belongs to the peptidase M14 family.</text>
</comment>
<dbReference type="CDD" id="cd06905">
    <property type="entry name" value="M14-like"/>
    <property type="match status" value="1"/>
</dbReference>
<evidence type="ECO:0000256" key="4">
    <source>
        <dbReference type="ARBA" id="ARBA00022801"/>
    </source>
</evidence>
<dbReference type="GO" id="GO:0008270">
    <property type="term" value="F:zinc ion binding"/>
    <property type="evidence" value="ECO:0007669"/>
    <property type="project" value="InterPro"/>
</dbReference>
<feature type="active site" description="Proton donor/acceptor" evidence="7">
    <location>
        <position position="339"/>
    </location>
</feature>
<dbReference type="GO" id="GO:0004181">
    <property type="term" value="F:metallocarboxypeptidase activity"/>
    <property type="evidence" value="ECO:0007669"/>
    <property type="project" value="InterPro"/>
</dbReference>
<evidence type="ECO:0000256" key="6">
    <source>
        <dbReference type="ARBA" id="ARBA00023049"/>
    </source>
</evidence>
<feature type="region of interest" description="Disordered" evidence="8">
    <location>
        <begin position="128"/>
        <end position="149"/>
    </location>
</feature>
<dbReference type="PRINTS" id="PR00765">
    <property type="entry name" value="CRBOXYPTASEA"/>
</dbReference>
<dbReference type="PROSITE" id="PS52035">
    <property type="entry name" value="PEPTIDASE_M14"/>
    <property type="match status" value="1"/>
</dbReference>
<dbReference type="EMBL" id="QJSX01000012">
    <property type="protein sequence ID" value="PYE52774.1"/>
    <property type="molecule type" value="Genomic_DNA"/>
</dbReference>
<comment type="caution">
    <text evidence="10">The sequence shown here is derived from an EMBL/GenBank/DDBJ whole genome shotgun (WGS) entry which is preliminary data.</text>
</comment>
<dbReference type="InterPro" id="IPR000834">
    <property type="entry name" value="Peptidase_M14"/>
</dbReference>
<evidence type="ECO:0000256" key="1">
    <source>
        <dbReference type="ARBA" id="ARBA00001947"/>
    </source>
</evidence>
<dbReference type="Gene3D" id="3.40.630.10">
    <property type="entry name" value="Zn peptidases"/>
    <property type="match status" value="1"/>
</dbReference>
<keyword evidence="3" id="KW-0645">Protease</keyword>
<protein>
    <submittedName>
        <fullName evidence="10">Murein tripeptide amidase MpaA</fullName>
    </submittedName>
</protein>
<evidence type="ECO:0000256" key="5">
    <source>
        <dbReference type="ARBA" id="ARBA00022833"/>
    </source>
</evidence>
<comment type="cofactor">
    <cofactor evidence="1">
        <name>Zn(2+)</name>
        <dbReference type="ChEBI" id="CHEBI:29105"/>
    </cofactor>
</comment>
<sequence length="562" mass="62497">MPHLDLDHFHTYDELTTYLHEVVAQYPRLARLESMGRTREGRELWVMTLTNLDTGPDLEKPGYWIDANIHAGEVTGGATALYTIDHLTRGYGQDPQATRVLDRLAVYVAPRLSPDGSEAYLTTPRLLRSNTTPYPHAEERDGLTPEDIDGNGLILEMRVPDPKGAWKISDRDPRLMRPREPFDLEGTFYHRYIEGRLRGYNGYTVTDAPPRYGLDLNRNFPQGWAPESQQRGAGTFPLSEPETRAVADFLKAHPNVNGVQSYHTFSGVILRPSSSQPDDALPTHDLNVFKRIGQRGTDVTGYPHTSVFHGFRYDPKTVLSGGFFDWLYDGLGIFAFANELWDVVSEAGVKSRDFIGWFREHPEEDDLKILAFNDAHGLGGFHDWTPFDHPELGRVEIGGWDTKRFWQNAPAAFLPDIARKHTLFTLDHAETSPRLHVRTLEAARLASGADEDGLFRISAVVENLGYLPTYTSAKARERGVVPPIRVTLELPDGATLESGELARDVGHLEGRSGGALLFAGAGGSTNQETLVQWVVRAPLGKDVSVKAVSTRAGVARATIRLA</sequence>
<dbReference type="OrthoDB" id="9811296at2"/>
<dbReference type="SMART" id="SM00631">
    <property type="entry name" value="Zn_pept"/>
    <property type="match status" value="1"/>
</dbReference>
<proteinExistence type="inferred from homology"/>
<evidence type="ECO:0000313" key="10">
    <source>
        <dbReference type="EMBL" id="PYE52774.1"/>
    </source>
</evidence>
<dbReference type="Pfam" id="PF00246">
    <property type="entry name" value="Peptidase_M14"/>
    <property type="match status" value="1"/>
</dbReference>
<dbReference type="RefSeq" id="WP_110887660.1">
    <property type="nucleotide sequence ID" value="NZ_QJSX01000012.1"/>
</dbReference>
<evidence type="ECO:0000259" key="9">
    <source>
        <dbReference type="PROSITE" id="PS52035"/>
    </source>
</evidence>
<keyword evidence="6" id="KW-0482">Metalloprotease</keyword>
<keyword evidence="5" id="KW-0862">Zinc</keyword>
<keyword evidence="11" id="KW-1185">Reference proteome</keyword>
<evidence type="ECO:0000256" key="2">
    <source>
        <dbReference type="ARBA" id="ARBA00005988"/>
    </source>
</evidence>
<evidence type="ECO:0000313" key="11">
    <source>
        <dbReference type="Proteomes" id="UP000248326"/>
    </source>
</evidence>
<gene>
    <name evidence="10" type="ORF">DES52_11295</name>
</gene>
<evidence type="ECO:0000256" key="3">
    <source>
        <dbReference type="ARBA" id="ARBA00022670"/>
    </source>
</evidence>
<name>A0A318SFJ6_9DEIO</name>
<keyword evidence="4" id="KW-0378">Hydrolase</keyword>
<reference evidence="10 11" key="1">
    <citation type="submission" date="2018-06" db="EMBL/GenBank/DDBJ databases">
        <title>Genomic Encyclopedia of Type Strains, Phase IV (KMG-IV): sequencing the most valuable type-strain genomes for metagenomic binning, comparative biology and taxonomic classification.</title>
        <authorList>
            <person name="Goeker M."/>
        </authorList>
    </citation>
    <scope>NUCLEOTIDE SEQUENCE [LARGE SCALE GENOMIC DNA]</scope>
    <source>
        <strain evidence="10 11">DSM 18048</strain>
    </source>
</reference>
<dbReference type="PANTHER" id="PTHR11705">
    <property type="entry name" value="PROTEASE FAMILY M14 CARBOXYPEPTIDASE A,B"/>
    <property type="match status" value="1"/>
</dbReference>
<evidence type="ECO:0000256" key="7">
    <source>
        <dbReference type="PROSITE-ProRule" id="PRU01379"/>
    </source>
</evidence>
<dbReference type="GO" id="GO:0006508">
    <property type="term" value="P:proteolysis"/>
    <property type="evidence" value="ECO:0007669"/>
    <property type="project" value="UniProtKB-KW"/>
</dbReference>
<accession>A0A318SFJ6</accession>
<dbReference type="AlphaFoldDB" id="A0A318SFJ6"/>
<dbReference type="SUPFAM" id="SSF53187">
    <property type="entry name" value="Zn-dependent exopeptidases"/>
    <property type="match status" value="1"/>
</dbReference>
<organism evidence="10 11">
    <name type="scientific">Deinococcus yavapaiensis KR-236</name>
    <dbReference type="NCBI Taxonomy" id="694435"/>
    <lineage>
        <taxon>Bacteria</taxon>
        <taxon>Thermotogati</taxon>
        <taxon>Deinococcota</taxon>
        <taxon>Deinococci</taxon>
        <taxon>Deinococcales</taxon>
        <taxon>Deinococcaceae</taxon>
        <taxon>Deinococcus</taxon>
    </lineage>
</organism>
<dbReference type="GO" id="GO:0005615">
    <property type="term" value="C:extracellular space"/>
    <property type="evidence" value="ECO:0007669"/>
    <property type="project" value="TreeGrafter"/>
</dbReference>
<evidence type="ECO:0000256" key="8">
    <source>
        <dbReference type="SAM" id="MobiDB-lite"/>
    </source>
</evidence>
<feature type="domain" description="Peptidase M14" evidence="9">
    <location>
        <begin position="8"/>
        <end position="362"/>
    </location>
</feature>
<dbReference type="Proteomes" id="UP000248326">
    <property type="component" value="Unassembled WGS sequence"/>
</dbReference>
<dbReference type="PANTHER" id="PTHR11705:SF143">
    <property type="entry name" value="SLL0236 PROTEIN"/>
    <property type="match status" value="1"/>
</dbReference>